<gene>
    <name evidence="1" type="ORF">GCM10009737_14670</name>
</gene>
<sequence length="221" mass="23260">MTAGPSTAGAPRLLRLFLAAEPALWWAAEAAGLAEGWQLAPLPPPGTADADPPGQRDVAVLSLDDLPAGALRQASRVAELAPARLLLLLHPDDLSDGSRFDRASQTLRLGVDDLLLRPIRPHDLRVRLALIDRRPRPLSLPAREARALLHELGNVLAAIRLTASVVGRVAGPVSDAAPGLGVPELCRRIDDEVGQAAGILTQLDGLVDVARRPELEPGAVG</sequence>
<proteinExistence type="predicted"/>
<keyword evidence="2" id="KW-1185">Reference proteome</keyword>
<accession>A0ABP5AHY5</accession>
<evidence type="ECO:0000313" key="2">
    <source>
        <dbReference type="Proteomes" id="UP001501612"/>
    </source>
</evidence>
<evidence type="ECO:0000313" key="1">
    <source>
        <dbReference type="EMBL" id="GAA1914392.1"/>
    </source>
</evidence>
<evidence type="ECO:0008006" key="3">
    <source>
        <dbReference type="Google" id="ProtNLM"/>
    </source>
</evidence>
<dbReference type="RefSeq" id="WP_344005677.1">
    <property type="nucleotide sequence ID" value="NZ_BAAAMY010000004.1"/>
</dbReference>
<dbReference type="Proteomes" id="UP001501612">
    <property type="component" value="Unassembled WGS sequence"/>
</dbReference>
<name>A0ABP5AHY5_9ACTN</name>
<organism evidence="1 2">
    <name type="scientific">Nocardioides lentus</name>
    <dbReference type="NCBI Taxonomy" id="338077"/>
    <lineage>
        <taxon>Bacteria</taxon>
        <taxon>Bacillati</taxon>
        <taxon>Actinomycetota</taxon>
        <taxon>Actinomycetes</taxon>
        <taxon>Propionibacteriales</taxon>
        <taxon>Nocardioidaceae</taxon>
        <taxon>Nocardioides</taxon>
    </lineage>
</organism>
<protein>
    <recommendedName>
        <fullName evidence="3">Signal transduction histidine kinase dimerisation/phosphoacceptor domain-containing protein</fullName>
    </recommendedName>
</protein>
<dbReference type="EMBL" id="BAAAMY010000004">
    <property type="protein sequence ID" value="GAA1914392.1"/>
    <property type="molecule type" value="Genomic_DNA"/>
</dbReference>
<reference evidence="2" key="1">
    <citation type="journal article" date="2019" name="Int. J. Syst. Evol. Microbiol.">
        <title>The Global Catalogue of Microorganisms (GCM) 10K type strain sequencing project: providing services to taxonomists for standard genome sequencing and annotation.</title>
        <authorList>
            <consortium name="The Broad Institute Genomics Platform"/>
            <consortium name="The Broad Institute Genome Sequencing Center for Infectious Disease"/>
            <person name="Wu L."/>
            <person name="Ma J."/>
        </authorList>
    </citation>
    <scope>NUCLEOTIDE SEQUENCE [LARGE SCALE GENOMIC DNA]</scope>
    <source>
        <strain evidence="2">JCM 14046</strain>
    </source>
</reference>
<comment type="caution">
    <text evidence="1">The sequence shown here is derived from an EMBL/GenBank/DDBJ whole genome shotgun (WGS) entry which is preliminary data.</text>
</comment>